<sequence length="288" mass="31255">MNERLELILQTSPFEEKVTRNGLQKNIRVVIKNSPFTVQLKMKKHDIDLNNVAFEAVLLYDNDTGGVVDEKEVDFTLATQQILQTPGGSGSGSSTSTTTFPTIINGAGAHLNGTSTTNNHSSNSGSSSSSGGGNSSIPQRMEFEEAFKHMMNAYVQLDPRQRAEKVRRVFRNTSARDSETLSELLDLFITEGVGGIGTIAPLPMSPNQNSPVSPTLIGQNQSQPTVITNPSQNNPFITSTTTTSTTQSNGFVERNNANTDPYPFFSTLPTSFDNEFGSFNSGNDFIPF</sequence>
<feature type="compositionally biased region" description="Polar residues" evidence="1">
    <location>
        <begin position="227"/>
        <end position="237"/>
    </location>
</feature>
<protein>
    <submittedName>
        <fullName evidence="2">Putative transcriptional regulator</fullName>
    </submittedName>
</protein>
<comment type="caution">
    <text evidence="2">The sequence shown here is derived from an EMBL/GenBank/DDBJ whole genome shotgun (WGS) entry which is preliminary data.</text>
</comment>
<evidence type="ECO:0000256" key="1">
    <source>
        <dbReference type="SAM" id="MobiDB-lite"/>
    </source>
</evidence>
<dbReference type="InterPro" id="IPR040430">
    <property type="entry name" value="CudA-like"/>
</dbReference>
<dbReference type="FunCoup" id="D3B9E6">
    <property type="interactions" value="218"/>
</dbReference>
<reference evidence="2 3" key="1">
    <citation type="journal article" date="2011" name="Genome Res.">
        <title>Phylogeny-wide analysis of social amoeba genomes highlights ancient origins for complex intercellular communication.</title>
        <authorList>
            <person name="Heidel A.J."/>
            <person name="Lawal H.M."/>
            <person name="Felder M."/>
            <person name="Schilde C."/>
            <person name="Helps N.R."/>
            <person name="Tunggal B."/>
            <person name="Rivero F."/>
            <person name="John U."/>
            <person name="Schleicher M."/>
            <person name="Eichinger L."/>
            <person name="Platzer M."/>
            <person name="Noegel A.A."/>
            <person name="Schaap P."/>
            <person name="Gloeckner G."/>
        </authorList>
    </citation>
    <scope>NUCLEOTIDE SEQUENCE [LARGE SCALE GENOMIC DNA]</scope>
    <source>
        <strain evidence="3">ATCC 26659 / Pp 5 / PN500</strain>
    </source>
</reference>
<feature type="region of interest" description="Disordered" evidence="1">
    <location>
        <begin position="227"/>
        <end position="256"/>
    </location>
</feature>
<dbReference type="InterPro" id="IPR018247">
    <property type="entry name" value="EF_Hand_1_Ca_BS"/>
</dbReference>
<dbReference type="Proteomes" id="UP000001396">
    <property type="component" value="Unassembled WGS sequence"/>
</dbReference>
<gene>
    <name evidence="2" type="ORF">PPL_05090</name>
</gene>
<dbReference type="PROSITE" id="PS00018">
    <property type="entry name" value="EF_HAND_1"/>
    <property type="match status" value="1"/>
</dbReference>
<evidence type="ECO:0000313" key="3">
    <source>
        <dbReference type="Proteomes" id="UP000001396"/>
    </source>
</evidence>
<feature type="compositionally biased region" description="Low complexity" evidence="1">
    <location>
        <begin position="112"/>
        <end position="129"/>
    </location>
</feature>
<name>D3B9E6_HETP5</name>
<feature type="compositionally biased region" description="Polar residues" evidence="1">
    <location>
        <begin position="247"/>
        <end position="256"/>
    </location>
</feature>
<dbReference type="InParanoid" id="D3B9E6"/>
<dbReference type="PANTHER" id="PTHR38092:SF1">
    <property type="entry name" value="TRANSCRIPTIONAL REGULATOR CUDA-RELATED"/>
    <property type="match status" value="1"/>
</dbReference>
<dbReference type="GeneID" id="31360576"/>
<feature type="region of interest" description="Disordered" evidence="1">
    <location>
        <begin position="83"/>
        <end position="138"/>
    </location>
</feature>
<accession>D3B9E6</accession>
<dbReference type="AlphaFoldDB" id="D3B9E6"/>
<proteinExistence type="predicted"/>
<dbReference type="EMBL" id="ADBJ01000022">
    <property type="protein sequence ID" value="EFA81858.1"/>
    <property type="molecule type" value="Genomic_DNA"/>
</dbReference>
<dbReference type="PANTHER" id="PTHR38092">
    <property type="entry name" value="REGULATOR CUDA, PUTATIVE-RELATED"/>
    <property type="match status" value="1"/>
</dbReference>
<dbReference type="RefSeq" id="XP_020433975.1">
    <property type="nucleotide sequence ID" value="XM_020575986.1"/>
</dbReference>
<evidence type="ECO:0000313" key="2">
    <source>
        <dbReference type="EMBL" id="EFA81858.1"/>
    </source>
</evidence>
<organism evidence="2 3">
    <name type="scientific">Heterostelium pallidum (strain ATCC 26659 / Pp 5 / PN500)</name>
    <name type="common">Cellular slime mold</name>
    <name type="synonym">Polysphondylium pallidum</name>
    <dbReference type="NCBI Taxonomy" id="670386"/>
    <lineage>
        <taxon>Eukaryota</taxon>
        <taxon>Amoebozoa</taxon>
        <taxon>Evosea</taxon>
        <taxon>Eumycetozoa</taxon>
        <taxon>Dictyostelia</taxon>
        <taxon>Acytosteliales</taxon>
        <taxon>Acytosteliaceae</taxon>
        <taxon>Heterostelium</taxon>
    </lineage>
</organism>
<keyword evidence="3" id="KW-1185">Reference proteome</keyword>